<evidence type="ECO:0000313" key="5">
    <source>
        <dbReference type="Ensembl" id="ENSSMRP00000030025.1"/>
    </source>
</evidence>
<organism evidence="5 6">
    <name type="scientific">Salvator merianae</name>
    <name type="common">Argentine black and white tegu</name>
    <name type="synonym">Tupinambis merianae</name>
    <dbReference type="NCBI Taxonomy" id="96440"/>
    <lineage>
        <taxon>Eukaryota</taxon>
        <taxon>Metazoa</taxon>
        <taxon>Chordata</taxon>
        <taxon>Craniata</taxon>
        <taxon>Vertebrata</taxon>
        <taxon>Euteleostomi</taxon>
        <taxon>Lepidosauria</taxon>
        <taxon>Squamata</taxon>
        <taxon>Bifurcata</taxon>
        <taxon>Unidentata</taxon>
        <taxon>Episquamata</taxon>
        <taxon>Laterata</taxon>
        <taxon>Teiioidea</taxon>
        <taxon>Teiidae</taxon>
        <taxon>Salvator</taxon>
    </lineage>
</organism>
<keyword evidence="3" id="KW-0732">Signal</keyword>
<dbReference type="Ensembl" id="ENSSMRT00000035037.1">
    <property type="protein sequence ID" value="ENSSMRP00000030025.1"/>
    <property type="gene ID" value="ENSSMRG00000023054.1"/>
</dbReference>
<dbReference type="GO" id="GO:0008269">
    <property type="term" value="F:JAK pathway signal transduction adaptor activity"/>
    <property type="evidence" value="ECO:0007669"/>
    <property type="project" value="Ensembl"/>
</dbReference>
<name>A0A8D0EED3_SALMN</name>
<dbReference type="PANTHER" id="PTHR20859:SF54">
    <property type="entry name" value="INTERFERON ALPHA_BETA RECEPTOR 1"/>
    <property type="match status" value="1"/>
</dbReference>
<dbReference type="GO" id="GO:0005886">
    <property type="term" value="C:plasma membrane"/>
    <property type="evidence" value="ECO:0007669"/>
    <property type="project" value="Ensembl"/>
</dbReference>
<keyword evidence="2" id="KW-0472">Membrane</keyword>
<evidence type="ECO:0000256" key="1">
    <source>
        <dbReference type="SAM" id="MobiDB-lite"/>
    </source>
</evidence>
<accession>A0A8D0EED3</accession>
<feature type="domain" description="Fibronectin type-III" evidence="4">
    <location>
        <begin position="327"/>
        <end position="426"/>
    </location>
</feature>
<protein>
    <submittedName>
        <fullName evidence="5">Interferon alpha and beta receptor subunit 1</fullName>
    </submittedName>
</protein>
<dbReference type="InterPro" id="IPR015373">
    <property type="entry name" value="Interferon/interleukin_rcp_dom"/>
</dbReference>
<evidence type="ECO:0000259" key="4">
    <source>
        <dbReference type="PROSITE" id="PS50853"/>
    </source>
</evidence>
<dbReference type="InterPro" id="IPR036116">
    <property type="entry name" value="FN3_sf"/>
</dbReference>
<dbReference type="Proteomes" id="UP000694421">
    <property type="component" value="Unplaced"/>
</dbReference>
<evidence type="ECO:0000256" key="3">
    <source>
        <dbReference type="SAM" id="SignalP"/>
    </source>
</evidence>
<dbReference type="GO" id="GO:1901857">
    <property type="term" value="P:positive regulation of cellular respiration"/>
    <property type="evidence" value="ECO:0007669"/>
    <property type="project" value="Ensembl"/>
</dbReference>
<dbReference type="InterPro" id="IPR013783">
    <property type="entry name" value="Ig-like_fold"/>
</dbReference>
<dbReference type="GO" id="GO:0035458">
    <property type="term" value="P:cellular response to interferon-beta"/>
    <property type="evidence" value="ECO:0007669"/>
    <property type="project" value="Ensembl"/>
</dbReference>
<dbReference type="Gene3D" id="2.60.40.10">
    <property type="entry name" value="Immunoglobulins"/>
    <property type="match status" value="3"/>
</dbReference>
<dbReference type="GO" id="GO:0006357">
    <property type="term" value="P:regulation of transcription by RNA polymerase II"/>
    <property type="evidence" value="ECO:0007669"/>
    <property type="project" value="Ensembl"/>
</dbReference>
<sequence length="548" mass="61674">MQWLLILGALRLRFCQFPVVLLQPRSTCLEQPENFTAYVVNTNITLKWDWNNPCGLNVTFSVQFGKSVGELESWSIISECQNVKIMECDVSAAISNFYEYYNVSVRAYAGDNYSPWASLEFNPDQEAKVGPPGVHLESIHGGDWKIIISNPDLEFWSPAKLDYKLTIWKNSSYPEKKTLDVFSGQAIPDLEPEKTYCLTVKGREENSIPSPEICIKTLKAWSGLPRPENLHIYALNMKYILYWNNTYDGNVSFTVQLLLGYHTKMSPDISKNWLSVAGCENIQTMHCDFSSAVAFHGIYYFRVQAVHNNNKSPWSKMLKFEPKDDNVLGAPSVTVNASEDSLNIDIAFPGESEKNDMNKVYGLTYRVHYWMESSSYSKKIKEGTTSISISGLVADTSYCLKVQAYSLEYQKSSKFSNVTCTKTIKGKPSHFKNGVAFLIALAVCVVTACLIVATYKFSQQLKHVFFPSCHLPKFLQSPEGNMNSSILSVPEEETESCIVIADNHLPNDVNTIDFKNSQNSEEISQDSGTYSSYDSISGHNNTPDQKTV</sequence>
<dbReference type="GO" id="GO:1900182">
    <property type="term" value="P:positive regulation of protein localization to nucleus"/>
    <property type="evidence" value="ECO:0007669"/>
    <property type="project" value="Ensembl"/>
</dbReference>
<feature type="signal peptide" evidence="3">
    <location>
        <begin position="1"/>
        <end position="15"/>
    </location>
</feature>
<dbReference type="OMA" id="YCINTTV"/>
<evidence type="ECO:0000256" key="2">
    <source>
        <dbReference type="SAM" id="Phobius"/>
    </source>
</evidence>
<proteinExistence type="predicted"/>
<feature type="chain" id="PRO_5034546618" evidence="3">
    <location>
        <begin position="16"/>
        <end position="548"/>
    </location>
</feature>
<feature type="transmembrane region" description="Helical" evidence="2">
    <location>
        <begin position="435"/>
        <end position="455"/>
    </location>
</feature>
<dbReference type="Pfam" id="PF01108">
    <property type="entry name" value="Tissue_fac"/>
    <property type="match status" value="2"/>
</dbReference>
<evidence type="ECO:0000313" key="6">
    <source>
        <dbReference type="Proteomes" id="UP000694421"/>
    </source>
</evidence>
<dbReference type="GO" id="GO:0043235">
    <property type="term" value="C:receptor complex"/>
    <property type="evidence" value="ECO:0007669"/>
    <property type="project" value="Ensembl"/>
</dbReference>
<dbReference type="SUPFAM" id="SSF49265">
    <property type="entry name" value="Fibronectin type III"/>
    <property type="match status" value="4"/>
</dbReference>
<reference evidence="5" key="2">
    <citation type="submission" date="2025-09" db="UniProtKB">
        <authorList>
            <consortium name="Ensembl"/>
        </authorList>
    </citation>
    <scope>IDENTIFICATION</scope>
</reference>
<dbReference type="PANTHER" id="PTHR20859">
    <property type="entry name" value="INTERFERON/INTERLEUKIN RECEPTOR"/>
    <property type="match status" value="1"/>
</dbReference>
<feature type="region of interest" description="Disordered" evidence="1">
    <location>
        <begin position="516"/>
        <end position="548"/>
    </location>
</feature>
<dbReference type="AlphaFoldDB" id="A0A8D0EED3"/>
<dbReference type="PROSITE" id="PS50853">
    <property type="entry name" value="FN3"/>
    <property type="match status" value="1"/>
</dbReference>
<dbReference type="GO" id="GO:0007259">
    <property type="term" value="P:cell surface receptor signaling pathway via JAK-STAT"/>
    <property type="evidence" value="ECO:0007669"/>
    <property type="project" value="Ensembl"/>
</dbReference>
<reference evidence="5" key="1">
    <citation type="submission" date="2025-08" db="UniProtKB">
        <authorList>
            <consortium name="Ensembl"/>
        </authorList>
    </citation>
    <scope>IDENTIFICATION</scope>
</reference>
<keyword evidence="2" id="KW-0812">Transmembrane</keyword>
<dbReference type="CDD" id="cd00063">
    <property type="entry name" value="FN3"/>
    <property type="match status" value="1"/>
</dbReference>
<dbReference type="InterPro" id="IPR050650">
    <property type="entry name" value="Type-II_Cytokine-TF_Rcpt"/>
</dbReference>
<dbReference type="GO" id="GO:0019955">
    <property type="term" value="F:cytokine binding"/>
    <property type="evidence" value="ECO:0007669"/>
    <property type="project" value="Ensembl"/>
</dbReference>
<keyword evidence="2" id="KW-1133">Transmembrane helix</keyword>
<dbReference type="Pfam" id="PF09294">
    <property type="entry name" value="Interfer-bind"/>
    <property type="match status" value="2"/>
</dbReference>
<dbReference type="GeneTree" id="ENSGT00940000158406"/>
<keyword evidence="6" id="KW-1185">Reference proteome</keyword>
<dbReference type="GO" id="GO:0004905">
    <property type="term" value="F:type I interferon receptor activity"/>
    <property type="evidence" value="ECO:0007669"/>
    <property type="project" value="Ensembl"/>
</dbReference>
<dbReference type="InterPro" id="IPR003961">
    <property type="entry name" value="FN3_dom"/>
</dbReference>